<evidence type="ECO:0000313" key="1">
    <source>
        <dbReference type="EMBL" id="OFI49644.1"/>
    </source>
</evidence>
<dbReference type="OrthoDB" id="2166222at2"/>
<dbReference type="Gene3D" id="3.30.1820.10">
    <property type="entry name" value="Lp2179-like"/>
    <property type="match status" value="1"/>
</dbReference>
<keyword evidence="2" id="KW-1185">Reference proteome</keyword>
<dbReference type="Proteomes" id="UP000178622">
    <property type="component" value="Unassembled WGS sequence"/>
</dbReference>
<dbReference type="RefSeq" id="WP_070792155.1">
    <property type="nucleotide sequence ID" value="NZ_MKIR01000012.1"/>
</dbReference>
<name>A0A1E8GN03_9LACT</name>
<dbReference type="InterPro" id="IPR014965">
    <property type="entry name" value="Amino_acid_metab_prot_put"/>
</dbReference>
<gene>
    <name evidence="1" type="ORF">BG261_03415</name>
</gene>
<dbReference type="STRING" id="1859473.BG261_03415"/>
<dbReference type="AlphaFoldDB" id="A0A1E8GN03"/>
<dbReference type="InterPro" id="IPR035942">
    <property type="entry name" value="Lp2179-like_sf"/>
</dbReference>
<organism evidence="1 2">
    <name type="scientific">Floricoccus tropicus</name>
    <dbReference type="NCBI Taxonomy" id="1859473"/>
    <lineage>
        <taxon>Bacteria</taxon>
        <taxon>Bacillati</taxon>
        <taxon>Bacillota</taxon>
        <taxon>Bacilli</taxon>
        <taxon>Lactobacillales</taxon>
        <taxon>Streptococcaceae</taxon>
        <taxon>Floricoccus</taxon>
    </lineage>
</organism>
<reference evidence="2" key="1">
    <citation type="submission" date="2016-09" db="EMBL/GenBank/DDBJ databases">
        <title>Draft genome sequence of a novel species of the family Streptococcaceae isolated from flowers.</title>
        <authorList>
            <person name="Chuah L.-O."/>
            <person name="Yap K.-P."/>
            <person name="Thong K.L."/>
            <person name="Liong M.T."/>
            <person name="Ahmad R."/>
            <person name="Rusul G."/>
        </authorList>
    </citation>
    <scope>NUCLEOTIDE SEQUENCE [LARGE SCALE GENOMIC DNA]</scope>
    <source>
        <strain evidence="2">DF1</strain>
    </source>
</reference>
<protein>
    <submittedName>
        <fullName evidence="1">Cysteine desulfurase</fullName>
    </submittedName>
</protein>
<proteinExistence type="predicted"/>
<comment type="caution">
    <text evidence="1">The sequence shown here is derived from an EMBL/GenBank/DDBJ whole genome shotgun (WGS) entry which is preliminary data.</text>
</comment>
<sequence>MAFEKEIHLEDSKYKYTLSPSIKKYTLKDTTFKETKTGNYELTRNLEFIPNSNDGFLLKITVNKTLDGFKMIITDKSGLRRVNIFDSEENEPLAEKFYFQLDSLIDRNVFTKEEI</sequence>
<dbReference type="EMBL" id="MKIR01000012">
    <property type="protein sequence ID" value="OFI49644.1"/>
    <property type="molecule type" value="Genomic_DNA"/>
</dbReference>
<accession>A0A1E8GN03</accession>
<dbReference type="Pfam" id="PF08866">
    <property type="entry name" value="DUF1831"/>
    <property type="match status" value="1"/>
</dbReference>
<evidence type="ECO:0000313" key="2">
    <source>
        <dbReference type="Proteomes" id="UP000178622"/>
    </source>
</evidence>
<dbReference type="SUPFAM" id="SSF160800">
    <property type="entry name" value="Lp2179-like"/>
    <property type="match status" value="1"/>
</dbReference>